<gene>
    <name evidence="2" type="ORF">OCV61_08565</name>
</gene>
<comment type="caution">
    <text evidence="2">The sequence shown here is derived from an EMBL/GenBank/DDBJ whole genome shotgun (WGS) entry which is preliminary data.</text>
</comment>
<protein>
    <submittedName>
        <fullName evidence="2">Uncharacterized protein</fullName>
    </submittedName>
</protein>
<keyword evidence="3" id="KW-1185">Reference proteome</keyword>
<name>A0ABT2TUW8_9FIRM</name>
<evidence type="ECO:0000313" key="2">
    <source>
        <dbReference type="EMBL" id="MCU6765466.1"/>
    </source>
</evidence>
<evidence type="ECO:0000256" key="1">
    <source>
        <dbReference type="SAM" id="SignalP"/>
    </source>
</evidence>
<reference evidence="2 3" key="1">
    <citation type="journal article" date="2021" name="ISME Commun">
        <title>Automated analysis of genomic sequences facilitates high-throughput and comprehensive description of bacteria.</title>
        <authorList>
            <person name="Hitch T.C.A."/>
        </authorList>
    </citation>
    <scope>NUCLEOTIDE SEQUENCE [LARGE SCALE GENOMIC DNA]</scope>
    <source>
        <strain evidence="2 3">Sanger_23</strain>
    </source>
</reference>
<proteinExistence type="predicted"/>
<dbReference type="Proteomes" id="UP001652409">
    <property type="component" value="Unassembled WGS sequence"/>
</dbReference>
<organism evidence="2 3">
    <name type="scientific">Blautia ammoniilytica</name>
    <dbReference type="NCBI Taxonomy" id="2981782"/>
    <lineage>
        <taxon>Bacteria</taxon>
        <taxon>Bacillati</taxon>
        <taxon>Bacillota</taxon>
        <taxon>Clostridia</taxon>
        <taxon>Lachnospirales</taxon>
        <taxon>Lachnospiraceae</taxon>
        <taxon>Blautia</taxon>
    </lineage>
</organism>
<feature type="chain" id="PRO_5045956894" evidence="1">
    <location>
        <begin position="26"/>
        <end position="236"/>
    </location>
</feature>
<dbReference type="EMBL" id="JAOQJL010000014">
    <property type="protein sequence ID" value="MCU6765466.1"/>
    <property type="molecule type" value="Genomic_DNA"/>
</dbReference>
<sequence>MKKMLKSALALAMGAVMLMPVTAFAAEDEPTLISTQEVALSPSGANTRSAETKEFTLSTYEDNGRTVYSFDVEDEEYRQAAMEYINELTGDPGPTPQTRGILQPGESEYHNDTQYDGDAMSYAWKRNTAGQTDNNFEGGQSSLWSGSGNCDYIVLNQGISVSGIAVSISWPPSVSGSGSSASWQSQPVYDNVAGASFNGLVVGGTAFSCTFSENGDVYVGSRIYRPTTTIKFSYFS</sequence>
<evidence type="ECO:0000313" key="3">
    <source>
        <dbReference type="Proteomes" id="UP001652409"/>
    </source>
</evidence>
<dbReference type="RefSeq" id="WP_055230838.1">
    <property type="nucleotide sequence ID" value="NZ_JAOQJL010000014.1"/>
</dbReference>
<keyword evidence="1" id="KW-0732">Signal</keyword>
<accession>A0ABT2TUW8</accession>
<feature type="signal peptide" evidence="1">
    <location>
        <begin position="1"/>
        <end position="25"/>
    </location>
</feature>